<evidence type="ECO:0008006" key="4">
    <source>
        <dbReference type="Google" id="ProtNLM"/>
    </source>
</evidence>
<feature type="compositionally biased region" description="Basic and acidic residues" evidence="1">
    <location>
        <begin position="591"/>
        <end position="603"/>
    </location>
</feature>
<dbReference type="Proteomes" id="UP001642484">
    <property type="component" value="Unassembled WGS sequence"/>
</dbReference>
<organism evidence="2 3">
    <name type="scientific">Durusdinium trenchii</name>
    <dbReference type="NCBI Taxonomy" id="1381693"/>
    <lineage>
        <taxon>Eukaryota</taxon>
        <taxon>Sar</taxon>
        <taxon>Alveolata</taxon>
        <taxon>Dinophyceae</taxon>
        <taxon>Suessiales</taxon>
        <taxon>Symbiodiniaceae</taxon>
        <taxon>Durusdinium</taxon>
    </lineage>
</organism>
<evidence type="ECO:0000256" key="1">
    <source>
        <dbReference type="SAM" id="MobiDB-lite"/>
    </source>
</evidence>
<protein>
    <recommendedName>
        <fullName evidence="4">Transposase MuDR plant domain-containing protein</fullName>
    </recommendedName>
</protein>
<comment type="caution">
    <text evidence="2">The sequence shown here is derived from an EMBL/GenBank/DDBJ whole genome shotgun (WGS) entry which is preliminary data.</text>
</comment>
<name>A0ABP0HKY0_9DINO</name>
<accession>A0ABP0HKY0</accession>
<keyword evidence="3" id="KW-1185">Reference proteome</keyword>
<feature type="region of interest" description="Disordered" evidence="1">
    <location>
        <begin position="588"/>
        <end position="615"/>
    </location>
</feature>
<dbReference type="EMBL" id="CAXAMN010000814">
    <property type="protein sequence ID" value="CAK8990880.1"/>
    <property type="molecule type" value="Genomic_DNA"/>
</dbReference>
<feature type="region of interest" description="Disordered" evidence="1">
    <location>
        <begin position="872"/>
        <end position="900"/>
    </location>
</feature>
<reference evidence="2 3" key="1">
    <citation type="submission" date="2024-02" db="EMBL/GenBank/DDBJ databases">
        <authorList>
            <person name="Chen Y."/>
            <person name="Shah S."/>
            <person name="Dougan E. K."/>
            <person name="Thang M."/>
            <person name="Chan C."/>
        </authorList>
    </citation>
    <scope>NUCLEOTIDE SEQUENCE [LARGE SCALE GENOMIC DNA]</scope>
</reference>
<evidence type="ECO:0000313" key="3">
    <source>
        <dbReference type="Proteomes" id="UP001642484"/>
    </source>
</evidence>
<feature type="region of interest" description="Disordered" evidence="1">
    <location>
        <begin position="916"/>
        <end position="939"/>
    </location>
</feature>
<evidence type="ECO:0000313" key="2">
    <source>
        <dbReference type="EMBL" id="CAK8990880.1"/>
    </source>
</evidence>
<sequence>MEHSKIKTKDSEGNPTDKGLKALLETLKGAIAVVKLVKINELCGDDPKNRCGNTSFAEQDFRRLEEVGSGLSQQELVSVLRLVNNDYDFEKIANAMRIQFPQASGKPVHRRDLLACGRTPAARESSVGATSWARTDLESYGDAFEYYDDEAYMEDEDEEYEAPTFDGEAFWEDGGLEALAQDLHESEGNEEVAEALAIVMQFKKGKSKGQGTAQHRCQVLEVCRRLRKLWPERPALSPPKKKNDSKTTFFVLREGIESDDGKEINATFVPSNASFSENMQVSAGLWVRRSLHEDAPGNALDEPNDVEQKRVIAPTGSVSILPHYIDDERNYKDIGSAPGASFTMHVSPKPAREVLMVLKDTQVCEHGSYFGGIEREFHRGANGHTRHATCKDQDCNKTIIVAKRKDASQLWRYLVQIALRTKWGRQDLVSSSQMSARHETRHLPMMRSDEHSTRLSTTASLFCHQTMKMALEDQPIAPETYRFAFYLFDRDGHPEMVQLHDFEVLMAFENLSPRLRTSMVRITMELEAPGGLPLLLSRPFMEELQTVIDIGARTVSFNKIGVSGLPLVRTSRGHLEVSLLDFDMDSIQDQSPEHKSNDHDKSMAQDIAPRSPTQSELDYCIGPDMFHDYDGMNPGDYHDETMARELFLDEARAIRDAYERDLRGSESAAPAPGERGLICEDVNFIDDNPDQFIVISGSFKKVSTLPVYGKTWMKQLFAGQMGLSLLAIMDPYLTVITQACGFWWGNWSLFNLARGGHAAVTIMDLREANKPTLSLVNKITKDRIKAKRHTWVKQPECADILNFIEDSILLVLRVDGCQVGYKDAESGLLNKKPSLYVTTLLASVWPHTLNEMVLQAMVQQASAEATATYNTAEAFPSEVRPAEGPPGERESKRRRKKGRVAQLVGQYAAPPVYVRPDQPALALPDTNLPEEDQEAEPAVPPLDDASFRALQAAELDPILNITEGDRRRRWLTISLEIRKILRDLHVQFGHPTNSTLQRILRLPQSIQFDRGKEYLAFFSGYLNEFGVEREIVERAGALWKDVFYKTAHEMQLQGLEDVIRATTIVIQYRNSFPRPNGFSPDPHSWFTT</sequence>
<proteinExistence type="predicted"/>
<gene>
    <name evidence="2" type="ORF">CCMP2556_LOCUS2230</name>
</gene>